<dbReference type="GO" id="GO:0016758">
    <property type="term" value="F:hexosyltransferase activity"/>
    <property type="evidence" value="ECO:0007669"/>
    <property type="project" value="InterPro"/>
</dbReference>
<gene>
    <name evidence="12 13 14 15 16 17" type="primary">LOC119631509</name>
</gene>
<evidence type="ECO:0000313" key="12">
    <source>
        <dbReference type="RefSeq" id="XP_037879713.1"/>
    </source>
</evidence>
<reference evidence="12 13" key="1">
    <citation type="submission" date="2025-04" db="UniProtKB">
        <authorList>
            <consortium name="RefSeq"/>
        </authorList>
    </citation>
    <scope>IDENTIFICATION</scope>
    <source>
        <tissue evidence="12 13">Whole body pupa</tissue>
    </source>
</reference>
<evidence type="ECO:0000256" key="8">
    <source>
        <dbReference type="ARBA" id="ARBA00023034"/>
    </source>
</evidence>
<dbReference type="RefSeq" id="XP_037879716.1">
    <property type="nucleotide sequence ID" value="XM_038023788.1"/>
</dbReference>
<keyword evidence="7 10" id="KW-1133">Transmembrane helix</keyword>
<dbReference type="RefSeq" id="XP_037879717.1">
    <property type="nucleotide sequence ID" value="XM_038023789.1"/>
</dbReference>
<dbReference type="RefSeq" id="XP_037879713.1">
    <property type="nucleotide sequence ID" value="XM_038023785.1"/>
</dbReference>
<evidence type="ECO:0000313" key="13">
    <source>
        <dbReference type="RefSeq" id="XP_037879714.1"/>
    </source>
</evidence>
<dbReference type="RefSeq" id="XP_037879714.1">
    <property type="nucleotide sequence ID" value="XM_038023786.1"/>
</dbReference>
<dbReference type="GeneID" id="119631509"/>
<proteinExistence type="inferred from homology"/>
<evidence type="ECO:0000313" key="17">
    <source>
        <dbReference type="RefSeq" id="XP_037879718.1"/>
    </source>
</evidence>
<dbReference type="Proteomes" id="UP000092443">
    <property type="component" value="Unplaced"/>
</dbReference>
<evidence type="ECO:0000256" key="5">
    <source>
        <dbReference type="ARBA" id="ARBA00022692"/>
    </source>
</evidence>
<keyword evidence="6 10" id="KW-0735">Signal-anchor</keyword>
<evidence type="ECO:0000256" key="4">
    <source>
        <dbReference type="ARBA" id="ARBA00022679"/>
    </source>
</evidence>
<evidence type="ECO:0000313" key="14">
    <source>
        <dbReference type="RefSeq" id="XP_037879715.1"/>
    </source>
</evidence>
<dbReference type="EC" id="2.4.1.-" evidence="10"/>
<keyword evidence="5 10" id="KW-0812">Transmembrane</keyword>
<evidence type="ECO:0000313" key="16">
    <source>
        <dbReference type="RefSeq" id="XP_037879717.1"/>
    </source>
</evidence>
<name>A0A8U0W3I0_9MUSC</name>
<dbReference type="RefSeq" id="XP_037879718.1">
    <property type="nucleotide sequence ID" value="XM_038023790.1"/>
</dbReference>
<dbReference type="Pfam" id="PF01762">
    <property type="entry name" value="Galactosyl_T"/>
    <property type="match status" value="2"/>
</dbReference>
<dbReference type="GO" id="GO:0000139">
    <property type="term" value="C:Golgi membrane"/>
    <property type="evidence" value="ECO:0007669"/>
    <property type="project" value="UniProtKB-SubCell"/>
</dbReference>
<dbReference type="PANTHER" id="PTHR11214">
    <property type="entry name" value="BETA-1,3-N-ACETYLGLUCOSAMINYLTRANSFERASE"/>
    <property type="match status" value="1"/>
</dbReference>
<dbReference type="PANTHER" id="PTHR11214:SF314">
    <property type="entry name" value="HEXOSYLTRANSFERASE"/>
    <property type="match status" value="1"/>
</dbReference>
<keyword evidence="9 10" id="KW-0472">Membrane</keyword>
<dbReference type="KEGG" id="gfs:119631509"/>
<evidence type="ECO:0000256" key="10">
    <source>
        <dbReference type="RuleBase" id="RU363063"/>
    </source>
</evidence>
<dbReference type="GO" id="GO:0006493">
    <property type="term" value="P:protein O-linked glycosylation"/>
    <property type="evidence" value="ECO:0007669"/>
    <property type="project" value="TreeGrafter"/>
</dbReference>
<feature type="transmembrane region" description="Helical" evidence="10">
    <location>
        <begin position="73"/>
        <end position="91"/>
    </location>
</feature>
<comment type="subcellular location">
    <subcellularLocation>
        <location evidence="1 10">Golgi apparatus membrane</location>
        <topology evidence="1 10">Single-pass type II membrane protein</topology>
    </subcellularLocation>
</comment>
<sequence length="482" mass="56107">MRIQKGKYILLPLKSNSSNSTQASSDEDEEGTAKAEAEFLKRSDKFRAKVSVALRGYKPRRCYHTPCKLGKRLVCCVFAAFMVPWFLFMILNDLSSRHFFDLTDALSDWSFDISRNVTDYVLPYNDTTLLEPRHICQEKLFLLIMVCSSMRNFVERQTIRETWANITEFNYGQFEQLHAHLKDKYYPVKQQRIEFYKDYLKLQGNQTTTNLPPNLPVRILFLVGRSRGEHLEGNETLWRIRQEAEQYDDIIQENFIDTYNNLTVKSVMALKWIINNGCHQQAAFFMKCDDDTFVNVPNLLHFLLGGTIPLYNDTLDFYDQHSIKLLHTSAGRLNATIKYLVGHKFCSVRPVENVSSKWYMPSYMYPGDKYPTYLSGAGYMMSMDLVPELYMAALNTSLIYLEDVYITGMCAQRAHLRRVHHPLFSYKNSKKLCTFKGTIISHGIKEDNMYMAYNAVANISNRCSPPGKYFKFIRLQKKNDCD</sequence>
<dbReference type="AlphaFoldDB" id="A0A8U0W3I0"/>
<evidence type="ECO:0000313" key="15">
    <source>
        <dbReference type="RefSeq" id="XP_037879716.1"/>
    </source>
</evidence>
<accession>A0A8U0W3I0</accession>
<evidence type="ECO:0000256" key="7">
    <source>
        <dbReference type="ARBA" id="ARBA00022989"/>
    </source>
</evidence>
<evidence type="ECO:0000256" key="1">
    <source>
        <dbReference type="ARBA" id="ARBA00004323"/>
    </source>
</evidence>
<keyword evidence="3 10" id="KW-0328">Glycosyltransferase</keyword>
<dbReference type="Gene3D" id="3.90.550.50">
    <property type="match status" value="1"/>
</dbReference>
<keyword evidence="4" id="KW-0808">Transferase</keyword>
<evidence type="ECO:0000256" key="3">
    <source>
        <dbReference type="ARBA" id="ARBA00022676"/>
    </source>
</evidence>
<evidence type="ECO:0000256" key="9">
    <source>
        <dbReference type="ARBA" id="ARBA00023136"/>
    </source>
</evidence>
<evidence type="ECO:0000313" key="11">
    <source>
        <dbReference type="Proteomes" id="UP000092443"/>
    </source>
</evidence>
<dbReference type="InterPro" id="IPR002659">
    <property type="entry name" value="Glyco_trans_31"/>
</dbReference>
<dbReference type="RefSeq" id="XP_037879715.1">
    <property type="nucleotide sequence ID" value="XM_038023787.1"/>
</dbReference>
<keyword evidence="8 10" id="KW-0333">Golgi apparatus</keyword>
<comment type="similarity">
    <text evidence="2 10">Belongs to the glycosyltransferase 31 family.</text>
</comment>
<organism evidence="11 17">
    <name type="scientific">Glossina fuscipes</name>
    <dbReference type="NCBI Taxonomy" id="7396"/>
    <lineage>
        <taxon>Eukaryota</taxon>
        <taxon>Metazoa</taxon>
        <taxon>Ecdysozoa</taxon>
        <taxon>Arthropoda</taxon>
        <taxon>Hexapoda</taxon>
        <taxon>Insecta</taxon>
        <taxon>Pterygota</taxon>
        <taxon>Neoptera</taxon>
        <taxon>Endopterygota</taxon>
        <taxon>Diptera</taxon>
        <taxon>Brachycera</taxon>
        <taxon>Muscomorpha</taxon>
        <taxon>Hippoboscoidea</taxon>
        <taxon>Glossinidae</taxon>
        <taxon>Glossina</taxon>
    </lineage>
</organism>
<keyword evidence="11" id="KW-1185">Reference proteome</keyword>
<protein>
    <recommendedName>
        <fullName evidence="10">Hexosyltransferase</fullName>
        <ecNumber evidence="10">2.4.1.-</ecNumber>
    </recommendedName>
</protein>
<evidence type="ECO:0000256" key="2">
    <source>
        <dbReference type="ARBA" id="ARBA00008661"/>
    </source>
</evidence>
<evidence type="ECO:0000256" key="6">
    <source>
        <dbReference type="ARBA" id="ARBA00022968"/>
    </source>
</evidence>